<dbReference type="GO" id="GO:0016787">
    <property type="term" value="F:hydrolase activity"/>
    <property type="evidence" value="ECO:0007669"/>
    <property type="project" value="UniProtKB-KW"/>
</dbReference>
<evidence type="ECO:0000256" key="1">
    <source>
        <dbReference type="ARBA" id="ARBA00022801"/>
    </source>
</evidence>
<dbReference type="PANTHER" id="PTHR48081:SF13">
    <property type="entry name" value="ALPHA_BETA HYDROLASE"/>
    <property type="match status" value="1"/>
</dbReference>
<dbReference type="InterPro" id="IPR029058">
    <property type="entry name" value="AB_hydrolase_fold"/>
</dbReference>
<dbReference type="RefSeq" id="WP_200586524.1">
    <property type="nucleotide sequence ID" value="NZ_JAEHFY010000015.1"/>
</dbReference>
<keyword evidence="5" id="KW-1185">Reference proteome</keyword>
<evidence type="ECO:0000256" key="2">
    <source>
        <dbReference type="SAM" id="SignalP"/>
    </source>
</evidence>
<dbReference type="EMBL" id="JAEHFY010000015">
    <property type="protein sequence ID" value="MBK0383617.1"/>
    <property type="molecule type" value="Genomic_DNA"/>
</dbReference>
<organism evidence="4 5">
    <name type="scientific">Pedobacter segetis</name>
    <dbReference type="NCBI Taxonomy" id="2793069"/>
    <lineage>
        <taxon>Bacteria</taxon>
        <taxon>Pseudomonadati</taxon>
        <taxon>Bacteroidota</taxon>
        <taxon>Sphingobacteriia</taxon>
        <taxon>Sphingobacteriales</taxon>
        <taxon>Sphingobacteriaceae</taxon>
        <taxon>Pedobacter</taxon>
    </lineage>
</organism>
<accession>A0ABS1BL65</accession>
<gene>
    <name evidence="4" type="ORF">I5M32_11675</name>
</gene>
<reference evidence="4 5" key="1">
    <citation type="submission" date="2020-12" db="EMBL/GenBank/DDBJ databases">
        <title>Bacterial novel species Pedobacter sp. SD-b isolated from soil.</title>
        <authorList>
            <person name="Jung H.-Y."/>
        </authorList>
    </citation>
    <scope>NUCLEOTIDE SEQUENCE [LARGE SCALE GENOMIC DNA]</scope>
    <source>
        <strain evidence="4 5">SD-b</strain>
    </source>
</reference>
<dbReference type="InterPro" id="IPR049492">
    <property type="entry name" value="BD-FAE-like_dom"/>
</dbReference>
<feature type="domain" description="BD-FAE-like" evidence="3">
    <location>
        <begin position="57"/>
        <end position="261"/>
    </location>
</feature>
<feature type="chain" id="PRO_5045289197" evidence="2">
    <location>
        <begin position="24"/>
        <end position="309"/>
    </location>
</feature>
<dbReference type="SUPFAM" id="SSF53474">
    <property type="entry name" value="alpha/beta-Hydrolases"/>
    <property type="match status" value="1"/>
</dbReference>
<keyword evidence="1 4" id="KW-0378">Hydrolase</keyword>
<keyword evidence="2" id="KW-0732">Signal</keyword>
<comment type="caution">
    <text evidence="4">The sequence shown here is derived from an EMBL/GenBank/DDBJ whole genome shotgun (WGS) entry which is preliminary data.</text>
</comment>
<evidence type="ECO:0000259" key="3">
    <source>
        <dbReference type="Pfam" id="PF20434"/>
    </source>
</evidence>
<dbReference type="Proteomes" id="UP000660024">
    <property type="component" value="Unassembled WGS sequence"/>
</dbReference>
<feature type="signal peptide" evidence="2">
    <location>
        <begin position="1"/>
        <end position="23"/>
    </location>
</feature>
<protein>
    <submittedName>
        <fullName evidence="4">Alpha/beta hydrolase</fullName>
    </submittedName>
</protein>
<dbReference type="PANTHER" id="PTHR48081">
    <property type="entry name" value="AB HYDROLASE SUPERFAMILY PROTEIN C4A8.06C"/>
    <property type="match status" value="1"/>
</dbReference>
<proteinExistence type="predicted"/>
<name>A0ABS1BL65_9SPHI</name>
<evidence type="ECO:0000313" key="4">
    <source>
        <dbReference type="EMBL" id="MBK0383617.1"/>
    </source>
</evidence>
<dbReference type="InterPro" id="IPR050300">
    <property type="entry name" value="GDXG_lipolytic_enzyme"/>
</dbReference>
<sequence length="309" mass="34590">MKNIKILTLLIVFAAFYQTDLLAQSITDKDENILKTLNYQDSIIYKKVNGEELKMIIFMPKNKKYKKTPFMVFTHGGGWAYGDRYVILKDLFFKPLQFLLDSGIACASIEYRLNRGGNKVVDAVTDCKDAVKFLVKNADKFDLDVSKIGVWGGSAGGHLSLMTGLAYDRYFKGETQLAKIHPTFKCIVSYFPQTTFTDTDVLHATNYLNAKKLEEMMGSDQTTAKLLSPVNYIKKGNPPILLIHGTNDTTLSYLNSTYFLSKAKEAGSDVTLLTVKNAGHGLNGRDISPSIDEVSKQVSDFMAYHLLNR</sequence>
<evidence type="ECO:0000313" key="5">
    <source>
        <dbReference type="Proteomes" id="UP000660024"/>
    </source>
</evidence>
<dbReference type="Gene3D" id="3.40.50.1820">
    <property type="entry name" value="alpha/beta hydrolase"/>
    <property type="match status" value="1"/>
</dbReference>
<dbReference type="Pfam" id="PF20434">
    <property type="entry name" value="BD-FAE"/>
    <property type="match status" value="1"/>
</dbReference>